<evidence type="ECO:0000256" key="2">
    <source>
        <dbReference type="SAM" id="Phobius"/>
    </source>
</evidence>
<organism evidence="3 4">
    <name type="scientific">Bursaphelenchus okinawaensis</name>
    <dbReference type="NCBI Taxonomy" id="465554"/>
    <lineage>
        <taxon>Eukaryota</taxon>
        <taxon>Metazoa</taxon>
        <taxon>Ecdysozoa</taxon>
        <taxon>Nematoda</taxon>
        <taxon>Chromadorea</taxon>
        <taxon>Rhabditida</taxon>
        <taxon>Tylenchina</taxon>
        <taxon>Tylenchomorpha</taxon>
        <taxon>Aphelenchoidea</taxon>
        <taxon>Aphelenchoididae</taxon>
        <taxon>Bursaphelenchus</taxon>
    </lineage>
</organism>
<dbReference type="EMBL" id="CAJFCW020000006">
    <property type="protein sequence ID" value="CAG9123588.1"/>
    <property type="molecule type" value="Genomic_DNA"/>
</dbReference>
<protein>
    <submittedName>
        <fullName evidence="3">Uncharacterized protein</fullName>
    </submittedName>
</protein>
<keyword evidence="4" id="KW-1185">Reference proteome</keyword>
<dbReference type="EMBL" id="CAJFDH010000006">
    <property type="protein sequence ID" value="CAD5227754.1"/>
    <property type="molecule type" value="Genomic_DNA"/>
</dbReference>
<keyword evidence="2" id="KW-0812">Transmembrane</keyword>
<evidence type="ECO:0000313" key="4">
    <source>
        <dbReference type="Proteomes" id="UP000614601"/>
    </source>
</evidence>
<feature type="compositionally biased region" description="Polar residues" evidence="1">
    <location>
        <begin position="81"/>
        <end position="96"/>
    </location>
</feature>
<sequence length="226" mass="25283">MFDESEPGKPKDWGWTIGIIITICSLNLCIFIVLRVLLDASDEFGEPLFQVATDIRKISKRWKSAYSNENFSESDVEYQTPKRTQPNPSSRQQVKFNISEDEPPLSPTTSRRMEPGRRSTQWMELKRPSLHPGEATKTSVGVKNVDYYEIPVSLVTPTAVAIIDPKFVAKTEAIDESAKKTAETATVLQNEKIENVNEQHAMFYCDSPCTSAAIAFGEKKASDSSV</sequence>
<dbReference type="Proteomes" id="UP000614601">
    <property type="component" value="Unassembled WGS sequence"/>
</dbReference>
<gene>
    <name evidence="3" type="ORF">BOKJ2_LOCUS12331</name>
</gene>
<accession>A0A811LHZ5</accession>
<comment type="caution">
    <text evidence="3">The sequence shown here is derived from an EMBL/GenBank/DDBJ whole genome shotgun (WGS) entry which is preliminary data.</text>
</comment>
<name>A0A811LHZ5_9BILA</name>
<proteinExistence type="predicted"/>
<dbReference type="Proteomes" id="UP000783686">
    <property type="component" value="Unassembled WGS sequence"/>
</dbReference>
<reference evidence="3" key="1">
    <citation type="submission" date="2020-09" db="EMBL/GenBank/DDBJ databases">
        <authorList>
            <person name="Kikuchi T."/>
        </authorList>
    </citation>
    <scope>NUCLEOTIDE SEQUENCE</scope>
    <source>
        <strain evidence="3">SH1</strain>
    </source>
</reference>
<feature type="region of interest" description="Disordered" evidence="1">
    <location>
        <begin position="73"/>
        <end position="121"/>
    </location>
</feature>
<evidence type="ECO:0000313" key="3">
    <source>
        <dbReference type="EMBL" id="CAD5227754.1"/>
    </source>
</evidence>
<feature type="transmembrane region" description="Helical" evidence="2">
    <location>
        <begin position="13"/>
        <end position="38"/>
    </location>
</feature>
<dbReference type="AlphaFoldDB" id="A0A811LHZ5"/>
<keyword evidence="2" id="KW-0472">Membrane</keyword>
<keyword evidence="2" id="KW-1133">Transmembrane helix</keyword>
<dbReference type="OrthoDB" id="5876405at2759"/>
<evidence type="ECO:0000256" key="1">
    <source>
        <dbReference type="SAM" id="MobiDB-lite"/>
    </source>
</evidence>